<dbReference type="GeneID" id="7049355"/>
<keyword evidence="3" id="KW-1185">Reference proteome</keyword>
<protein>
    <submittedName>
        <fullName evidence="2">Uncharacterized protein</fullName>
    </submittedName>
</protein>
<accession>B6K7Q3</accession>
<dbReference type="AlphaFoldDB" id="B6K7Q3"/>
<dbReference type="JaponicusDB" id="SJAG_04769"/>
<dbReference type="Proteomes" id="UP000001744">
    <property type="component" value="Unassembled WGS sequence"/>
</dbReference>
<gene>
    <name evidence="2" type="ORF">SJAG_04769</name>
</gene>
<name>B6K7Q3_SCHJY</name>
<dbReference type="HOGENOM" id="CLU_576407_0_0_1"/>
<sequence length="474" mass="54146">MVFTEKQYILQQNKHLGLTLNWSVPASAILLQPILRKPHTIESEVDDQENELRKGHVITPLSSKVLVHKENDLLSPIFTNLTNQTINDSNPKNMKWCRRKRENTPTKAFSKRPKTCLPVPKQSNTKGDDEGTALETHIRPRSQDKSVLLYIQELEHELAEKTKQLYIASQQLACEKNVIHKMYESFSCLKTSLDEVVHDYSLKRGSRIYATGIGTLDTTTSWRGKCIKDDGTRGQVPQACGTPSLGIIIYFLKAHLLSDRLLLNSSYNSWPVFHPVLLAYVDTIMLRIILRHSCNTLYFQPSILRIKADMFNVVVIPGPLLKLLLVSFKTSTSPFLMIESRPSYSSSPQSSHNGHALVVRKELFSKTHLCSILKFQLDMVKQQLMYLKQDQRNWDISIQTNLRSLKTRLGSLQTNDALCSTKPTATAQQENDRTTFKTHSRTASGIKSRGTLQRHLNTLSRTLQRRTIRLQQRK</sequence>
<reference evidence="2 3" key="1">
    <citation type="journal article" date="2011" name="Science">
        <title>Comparative functional genomics of the fission yeasts.</title>
        <authorList>
            <person name="Rhind N."/>
            <person name="Chen Z."/>
            <person name="Yassour M."/>
            <person name="Thompson D.A."/>
            <person name="Haas B.J."/>
            <person name="Habib N."/>
            <person name="Wapinski I."/>
            <person name="Roy S."/>
            <person name="Lin M.F."/>
            <person name="Heiman D.I."/>
            <person name="Young S.K."/>
            <person name="Furuya K."/>
            <person name="Guo Y."/>
            <person name="Pidoux A."/>
            <person name="Chen H.M."/>
            <person name="Robbertse B."/>
            <person name="Goldberg J.M."/>
            <person name="Aoki K."/>
            <person name="Bayne E.H."/>
            <person name="Berlin A.M."/>
            <person name="Desjardins C.A."/>
            <person name="Dobbs E."/>
            <person name="Dukaj L."/>
            <person name="Fan L."/>
            <person name="FitzGerald M.G."/>
            <person name="French C."/>
            <person name="Gujja S."/>
            <person name="Hansen K."/>
            <person name="Keifenheim D."/>
            <person name="Levin J.Z."/>
            <person name="Mosher R.A."/>
            <person name="Mueller C.A."/>
            <person name="Pfiffner J."/>
            <person name="Priest M."/>
            <person name="Russ C."/>
            <person name="Smialowska A."/>
            <person name="Swoboda P."/>
            <person name="Sykes S.M."/>
            <person name="Vaughn M."/>
            <person name="Vengrova S."/>
            <person name="Yoder R."/>
            <person name="Zeng Q."/>
            <person name="Allshire R."/>
            <person name="Baulcombe D."/>
            <person name="Birren B.W."/>
            <person name="Brown W."/>
            <person name="Ekwall K."/>
            <person name="Kellis M."/>
            <person name="Leatherwood J."/>
            <person name="Levin H."/>
            <person name="Margalit H."/>
            <person name="Martienssen R."/>
            <person name="Nieduszynski C.A."/>
            <person name="Spatafora J.W."/>
            <person name="Friedman N."/>
            <person name="Dalgaard J.Z."/>
            <person name="Baumann P."/>
            <person name="Niki H."/>
            <person name="Regev A."/>
            <person name="Nusbaum C."/>
        </authorList>
    </citation>
    <scope>NUCLEOTIDE SEQUENCE [LARGE SCALE GENOMIC DNA]</scope>
    <source>
        <strain evidence="3">yFS275 / FY16936</strain>
    </source>
</reference>
<dbReference type="EMBL" id="KE651168">
    <property type="protein sequence ID" value="EEB09557.1"/>
    <property type="molecule type" value="Genomic_DNA"/>
</dbReference>
<feature type="region of interest" description="Disordered" evidence="1">
    <location>
        <begin position="422"/>
        <end position="448"/>
    </location>
</feature>
<feature type="region of interest" description="Disordered" evidence="1">
    <location>
        <begin position="102"/>
        <end position="131"/>
    </location>
</feature>
<dbReference type="VEuPathDB" id="FungiDB:SJAG_04769"/>
<evidence type="ECO:0000256" key="1">
    <source>
        <dbReference type="SAM" id="MobiDB-lite"/>
    </source>
</evidence>
<proteinExistence type="predicted"/>
<organism evidence="2 3">
    <name type="scientific">Schizosaccharomyces japonicus (strain yFS275 / FY16936)</name>
    <name type="common">Fission yeast</name>
    <dbReference type="NCBI Taxonomy" id="402676"/>
    <lineage>
        <taxon>Eukaryota</taxon>
        <taxon>Fungi</taxon>
        <taxon>Dikarya</taxon>
        <taxon>Ascomycota</taxon>
        <taxon>Taphrinomycotina</taxon>
        <taxon>Schizosaccharomycetes</taxon>
        <taxon>Schizosaccharomycetales</taxon>
        <taxon>Schizosaccharomycetaceae</taxon>
        <taxon>Schizosaccharomyces</taxon>
    </lineage>
</organism>
<evidence type="ECO:0000313" key="3">
    <source>
        <dbReference type="Proteomes" id="UP000001744"/>
    </source>
</evidence>
<dbReference type="RefSeq" id="XP_002175850.1">
    <property type="nucleotide sequence ID" value="XM_002175814.2"/>
</dbReference>
<evidence type="ECO:0000313" key="2">
    <source>
        <dbReference type="EMBL" id="EEB09557.1"/>
    </source>
</evidence>